<feature type="region of interest" description="Disordered" evidence="1">
    <location>
        <begin position="210"/>
        <end position="255"/>
    </location>
</feature>
<keyword evidence="3" id="KW-1185">Reference proteome</keyword>
<feature type="region of interest" description="Disordered" evidence="1">
    <location>
        <begin position="111"/>
        <end position="156"/>
    </location>
</feature>
<feature type="region of interest" description="Disordered" evidence="1">
    <location>
        <begin position="391"/>
        <end position="596"/>
    </location>
</feature>
<feature type="compositionally biased region" description="Low complexity" evidence="1">
    <location>
        <begin position="515"/>
        <end position="536"/>
    </location>
</feature>
<evidence type="ECO:0000313" key="3">
    <source>
        <dbReference type="Proteomes" id="UP000887568"/>
    </source>
</evidence>
<dbReference type="AlphaFoldDB" id="A0A914AFG3"/>
<dbReference type="OrthoDB" id="10533395at2759"/>
<feature type="compositionally biased region" description="Low complexity" evidence="1">
    <location>
        <begin position="138"/>
        <end position="147"/>
    </location>
</feature>
<protein>
    <submittedName>
        <fullName evidence="2">Uncharacterized protein</fullName>
    </submittedName>
</protein>
<dbReference type="Proteomes" id="UP000887568">
    <property type="component" value="Unplaced"/>
</dbReference>
<dbReference type="EnsemblMetazoa" id="XM_038206313.1">
    <property type="protein sequence ID" value="XP_038062241.1"/>
    <property type="gene ID" value="LOC119732678"/>
</dbReference>
<evidence type="ECO:0000256" key="1">
    <source>
        <dbReference type="SAM" id="MobiDB-lite"/>
    </source>
</evidence>
<dbReference type="OMA" id="IHEMHHA"/>
<sequence length="614" mass="65680">MNARRNSGPVYVDAYGGIAAVFSGDMDRYRAKDKNMEAPVRYKRGKRRKSITVTRKETMPAIRSQSPAPLPPRPRPMKRSDSSISRVSVASEFATIAEDAVCDDFRGEVRQSYPPTAGRRVSFSSASETPPALYNRRSSSSSLVGKSSYDEPPRRRVSIVSLQRSDSTVSSLMDFNPRRLSTVSDAVVIRKTPKPWRRNSADGYVGHIRRASADGNTSMSGRRSFPPQSTSRRYHQASGPAYQSYPPPDMGEKSRDVFEGSMADRDGLSYEATLRRASLASIHEMHHAITLLKNQKALAKLQKAQGRNFQDGSTGGYGSRRSSLRGSSPRQSVGSGSSRARGNSTASLDAHLRRLSISTSIQDMHQQMTLIKEKQLVKRLNSRVQFSVVEDAARPSESRRGSLASGRRRSSAGGSPISAASMSSMTGGRSRLGSQDSDSYSSNSDYSSSSGSSSDYSGSSSEYSESDSEDSQSSSDDATSSDSDSDTSSDSGSEVSGSGLSSQEAHGSSDDDRSVASSAGTSSTDTDSGNGTLSSSHGSKTEGQPKGIQDLAGPSGLGRMGRVSPKSPPHTDTRENHFDFSGTHHPMVQKGAGDNGAQQKVMKGQATSKACVIL</sequence>
<dbReference type="GeneID" id="119732678"/>
<feature type="compositionally biased region" description="Polar residues" evidence="1">
    <location>
        <begin position="214"/>
        <end position="231"/>
    </location>
</feature>
<dbReference type="RefSeq" id="XP_038062241.1">
    <property type="nucleotide sequence ID" value="XM_038206313.1"/>
</dbReference>
<evidence type="ECO:0000313" key="2">
    <source>
        <dbReference type="EnsemblMetazoa" id="XP_038062241.1"/>
    </source>
</evidence>
<feature type="compositionally biased region" description="Low complexity" evidence="1">
    <location>
        <begin position="433"/>
        <end position="463"/>
    </location>
</feature>
<feature type="compositionally biased region" description="Basic and acidic residues" evidence="1">
    <location>
        <begin position="569"/>
        <end position="578"/>
    </location>
</feature>
<organism evidence="2 3">
    <name type="scientific">Patiria miniata</name>
    <name type="common">Bat star</name>
    <name type="synonym">Asterina miniata</name>
    <dbReference type="NCBI Taxonomy" id="46514"/>
    <lineage>
        <taxon>Eukaryota</taxon>
        <taxon>Metazoa</taxon>
        <taxon>Echinodermata</taxon>
        <taxon>Eleutherozoa</taxon>
        <taxon>Asterozoa</taxon>
        <taxon>Asteroidea</taxon>
        <taxon>Valvatacea</taxon>
        <taxon>Valvatida</taxon>
        <taxon>Asterinidae</taxon>
        <taxon>Patiria</taxon>
    </lineage>
</organism>
<feature type="compositionally biased region" description="Low complexity" evidence="1">
    <location>
        <begin position="319"/>
        <end position="339"/>
    </location>
</feature>
<reference evidence="2" key="1">
    <citation type="submission" date="2022-11" db="UniProtKB">
        <authorList>
            <consortium name="EnsemblMetazoa"/>
        </authorList>
    </citation>
    <scope>IDENTIFICATION</scope>
</reference>
<feature type="compositionally biased region" description="Basic and acidic residues" evidence="1">
    <location>
        <begin position="391"/>
        <end position="400"/>
    </location>
</feature>
<name>A0A914AFG3_PATMI</name>
<feature type="region of interest" description="Disordered" evidence="1">
    <location>
        <begin position="304"/>
        <end position="347"/>
    </location>
</feature>
<feature type="compositionally biased region" description="Low complexity" evidence="1">
    <location>
        <begin position="471"/>
        <end position="502"/>
    </location>
</feature>
<feature type="compositionally biased region" description="Low complexity" evidence="1">
    <location>
        <begin position="401"/>
        <end position="424"/>
    </location>
</feature>
<feature type="region of interest" description="Disordered" evidence="1">
    <location>
        <begin position="43"/>
        <end position="84"/>
    </location>
</feature>
<accession>A0A914AFG3</accession>
<proteinExistence type="predicted"/>